<dbReference type="InterPro" id="IPR013785">
    <property type="entry name" value="Aldolase_TIM"/>
</dbReference>
<evidence type="ECO:0000256" key="6">
    <source>
        <dbReference type="ARBA" id="ARBA00022679"/>
    </source>
</evidence>
<dbReference type="InterPro" id="IPR006218">
    <property type="entry name" value="DAHP1/KDSA"/>
</dbReference>
<sequence>MKLCDFEVGLDKPFFLIAGTCVVESEQMALDTAGQLSEICGALRIPFIYKSSYDKANRSSDKSFRGLGMDAGLRILSEVRRQIGVPVLTDVHAKEEIDAVASVVDVLQTPAFLCRQTDFIHACARSGKPVNIKKGQFLAPHDMKNVIDKARSAASEAGLSADRFLACERGASFGYNNLVSDMRSLAIMRETGAPVVFDATHSVQLPGGQGTQSGGQREFVPVLARAAVAVGVAGLFMETHPNPAQAKSDGPNAVPLQRMRALLETLVTLDRAVKSTPLLENDFN</sequence>
<dbReference type="InterPro" id="IPR006269">
    <property type="entry name" value="KDO8P_synthase"/>
</dbReference>
<comment type="similarity">
    <text evidence="4 8">Belongs to the KdsA family.</text>
</comment>
<evidence type="ECO:0000259" key="9">
    <source>
        <dbReference type="Pfam" id="PF00793"/>
    </source>
</evidence>
<proteinExistence type="inferred from homology"/>
<dbReference type="PANTHER" id="PTHR21057">
    <property type="entry name" value="PHOSPHO-2-DEHYDRO-3-DEOXYHEPTONATE ALDOLASE"/>
    <property type="match status" value="1"/>
</dbReference>
<dbReference type="Gene3D" id="3.20.20.70">
    <property type="entry name" value="Aldolase class I"/>
    <property type="match status" value="1"/>
</dbReference>
<keyword evidence="8" id="KW-0448">Lipopolysaccharide biosynthesis</keyword>
<reference evidence="10 11" key="1">
    <citation type="submission" date="2020-09" db="EMBL/GenBank/DDBJ databases">
        <title>Genome sequences of Mycetohabitans spp.</title>
        <authorList>
            <person name="Carter M.E."/>
            <person name="Carpenter S.C.D."/>
            <person name="Bogdanove A.J."/>
        </authorList>
    </citation>
    <scope>NUCLEOTIDE SEQUENCE [LARGE SCALE GENOMIC DNA]</scope>
    <source>
        <strain evidence="10 11">B12</strain>
    </source>
</reference>
<evidence type="ECO:0000256" key="7">
    <source>
        <dbReference type="ARBA" id="ARBA00049112"/>
    </source>
</evidence>
<keyword evidence="5 8" id="KW-0963">Cytoplasm</keyword>
<comment type="catalytic activity">
    <reaction evidence="7 8">
        <text>D-arabinose 5-phosphate + phosphoenolpyruvate + H2O = 3-deoxy-alpha-D-manno-2-octulosonate-8-phosphate + phosphate</text>
        <dbReference type="Rhea" id="RHEA:14053"/>
        <dbReference type="ChEBI" id="CHEBI:15377"/>
        <dbReference type="ChEBI" id="CHEBI:43474"/>
        <dbReference type="ChEBI" id="CHEBI:57693"/>
        <dbReference type="ChEBI" id="CHEBI:58702"/>
        <dbReference type="ChEBI" id="CHEBI:85985"/>
        <dbReference type="EC" id="2.5.1.55"/>
    </reaction>
</comment>
<evidence type="ECO:0000256" key="3">
    <source>
        <dbReference type="ARBA" id="ARBA00004845"/>
    </source>
</evidence>
<evidence type="ECO:0000313" key="10">
    <source>
        <dbReference type="EMBL" id="WXK39066.1"/>
    </source>
</evidence>
<comment type="subcellular location">
    <subcellularLocation>
        <location evidence="1 8">Cytoplasm</location>
    </subcellularLocation>
</comment>
<evidence type="ECO:0000256" key="2">
    <source>
        <dbReference type="ARBA" id="ARBA00004756"/>
    </source>
</evidence>
<name>A0ABZ2PZC2_9BURK</name>
<evidence type="ECO:0000313" key="11">
    <source>
        <dbReference type="Proteomes" id="UP001493153"/>
    </source>
</evidence>
<dbReference type="GO" id="GO:0008676">
    <property type="term" value="F:3-deoxy-8-phosphooctulonate synthase activity"/>
    <property type="evidence" value="ECO:0007669"/>
    <property type="project" value="UniProtKB-EC"/>
</dbReference>
<organism evidence="10 11">
    <name type="scientific">Mycetohabitans rhizoxinica</name>
    <dbReference type="NCBI Taxonomy" id="412963"/>
    <lineage>
        <taxon>Bacteria</taxon>
        <taxon>Pseudomonadati</taxon>
        <taxon>Pseudomonadota</taxon>
        <taxon>Betaproteobacteria</taxon>
        <taxon>Burkholderiales</taxon>
        <taxon>Burkholderiaceae</taxon>
        <taxon>Mycetohabitans</taxon>
    </lineage>
</organism>
<dbReference type="Proteomes" id="UP001493153">
    <property type="component" value="Chromosome"/>
</dbReference>
<comment type="pathway">
    <text evidence="3 8">Carbohydrate biosynthesis; 3-deoxy-D-manno-octulosonate biosynthesis; 3-deoxy-D-manno-octulosonate from D-ribulose 5-phosphate: step 2/3.</text>
</comment>
<gene>
    <name evidence="8 10" type="primary">kdsA</name>
    <name evidence="10" type="ORF">IHE29_07125</name>
</gene>
<dbReference type="NCBIfam" id="TIGR01362">
    <property type="entry name" value="KDO8P_synth"/>
    <property type="match status" value="1"/>
</dbReference>
<dbReference type="HAMAP" id="MF_00056">
    <property type="entry name" value="KDO8P_synth"/>
    <property type="match status" value="1"/>
</dbReference>
<keyword evidence="11" id="KW-1185">Reference proteome</keyword>
<evidence type="ECO:0000256" key="4">
    <source>
        <dbReference type="ARBA" id="ARBA00010499"/>
    </source>
</evidence>
<dbReference type="EMBL" id="CP062176">
    <property type="protein sequence ID" value="WXK39066.1"/>
    <property type="molecule type" value="Genomic_DNA"/>
</dbReference>
<dbReference type="EC" id="2.5.1.55" evidence="8"/>
<evidence type="ECO:0000256" key="5">
    <source>
        <dbReference type="ARBA" id="ARBA00022490"/>
    </source>
</evidence>
<feature type="domain" description="DAHP synthetase I/KDSA" evidence="9">
    <location>
        <begin position="8"/>
        <end position="273"/>
    </location>
</feature>
<dbReference type="RefSeq" id="WP_237070636.1">
    <property type="nucleotide sequence ID" value="NZ_CP062171.1"/>
</dbReference>
<protein>
    <recommendedName>
        <fullName evidence="8">2-dehydro-3-deoxyphosphooctonate aldolase</fullName>
        <ecNumber evidence="8">2.5.1.55</ecNumber>
    </recommendedName>
    <alternativeName>
        <fullName evidence="8">3-deoxy-D-manno-octulosonic acid 8-phosphate synthase</fullName>
    </alternativeName>
    <alternativeName>
        <fullName evidence="8">KDO-8-phosphate synthase</fullName>
        <shortName evidence="8">KDO 8-P synthase</shortName>
        <shortName evidence="8">KDOPS</shortName>
    </alternativeName>
    <alternativeName>
        <fullName evidence="8">Phospho-2-dehydro-3-deoxyoctonate aldolase</fullName>
    </alternativeName>
</protein>
<comment type="pathway">
    <text evidence="2">Bacterial outer membrane biogenesis; lipopolysaccharide biosynthesis.</text>
</comment>
<accession>A0ABZ2PZC2</accession>
<dbReference type="NCBIfam" id="NF003543">
    <property type="entry name" value="PRK05198.1"/>
    <property type="match status" value="1"/>
</dbReference>
<keyword evidence="6 8" id="KW-0808">Transferase</keyword>
<dbReference type="SUPFAM" id="SSF51569">
    <property type="entry name" value="Aldolase"/>
    <property type="match status" value="1"/>
</dbReference>
<dbReference type="Pfam" id="PF00793">
    <property type="entry name" value="DAHP_synth_1"/>
    <property type="match status" value="1"/>
</dbReference>
<evidence type="ECO:0000256" key="8">
    <source>
        <dbReference type="HAMAP-Rule" id="MF_00056"/>
    </source>
</evidence>
<evidence type="ECO:0000256" key="1">
    <source>
        <dbReference type="ARBA" id="ARBA00004496"/>
    </source>
</evidence>